<dbReference type="AlphaFoldDB" id="A0A658QZZ8"/>
<name>A0A658QZZ8_9BURK</name>
<organism evidence="2 3">
    <name type="scientific">Caballeronia concitans</name>
    <dbReference type="NCBI Taxonomy" id="1777133"/>
    <lineage>
        <taxon>Bacteria</taxon>
        <taxon>Pseudomonadati</taxon>
        <taxon>Pseudomonadota</taxon>
        <taxon>Betaproteobacteria</taxon>
        <taxon>Burkholderiales</taxon>
        <taxon>Burkholderiaceae</taxon>
        <taxon>Caballeronia</taxon>
    </lineage>
</organism>
<dbReference type="Proteomes" id="UP000198263">
    <property type="component" value="Unassembled WGS sequence"/>
</dbReference>
<reference evidence="2 3" key="1">
    <citation type="submission" date="2016-01" db="EMBL/GenBank/DDBJ databases">
        <authorList>
            <person name="Peeters C."/>
        </authorList>
    </citation>
    <scope>NUCLEOTIDE SEQUENCE [LARGE SCALE GENOMIC DNA]</scope>
    <source>
        <strain evidence="2">LMG 29315</strain>
    </source>
</reference>
<dbReference type="OrthoDB" id="9133593at2"/>
<dbReference type="RefSeq" id="WP_143754637.1">
    <property type="nucleotide sequence ID" value="NZ_FCNV02000007.1"/>
</dbReference>
<comment type="caution">
    <text evidence="2">The sequence shown here is derived from an EMBL/GenBank/DDBJ whole genome shotgun (WGS) entry which is preliminary data.</text>
</comment>
<proteinExistence type="predicted"/>
<sequence length="74" mass="8510">MRELAWQICISVSFLSAIVMLACTITTYLDLWQFHGDAARHDEPMRFRILRSTWFFYFSAGTCLTAVLGLLCVT</sequence>
<feature type="transmembrane region" description="Helical" evidence="1">
    <location>
        <begin position="12"/>
        <end position="34"/>
    </location>
</feature>
<dbReference type="PROSITE" id="PS51257">
    <property type="entry name" value="PROKAR_LIPOPROTEIN"/>
    <property type="match status" value="1"/>
</dbReference>
<evidence type="ECO:0000313" key="3">
    <source>
        <dbReference type="Proteomes" id="UP000198263"/>
    </source>
</evidence>
<dbReference type="EMBL" id="FCNV02000007">
    <property type="protein sequence ID" value="SAL35465.1"/>
    <property type="molecule type" value="Genomic_DNA"/>
</dbReference>
<keyword evidence="1" id="KW-0472">Membrane</keyword>
<gene>
    <name evidence="2" type="ORF">AWB72_03447</name>
</gene>
<keyword evidence="1" id="KW-1133">Transmembrane helix</keyword>
<evidence type="ECO:0008006" key="4">
    <source>
        <dbReference type="Google" id="ProtNLM"/>
    </source>
</evidence>
<accession>A0A658QZZ8</accession>
<keyword evidence="1" id="KW-0812">Transmembrane</keyword>
<evidence type="ECO:0000256" key="1">
    <source>
        <dbReference type="SAM" id="Phobius"/>
    </source>
</evidence>
<feature type="transmembrane region" description="Helical" evidence="1">
    <location>
        <begin position="54"/>
        <end position="73"/>
    </location>
</feature>
<evidence type="ECO:0000313" key="2">
    <source>
        <dbReference type="EMBL" id="SAL35465.1"/>
    </source>
</evidence>
<keyword evidence="3" id="KW-1185">Reference proteome</keyword>
<protein>
    <recommendedName>
        <fullName evidence="4">Lipoprotein</fullName>
    </recommendedName>
</protein>